<sequence>MYSMIPNYNHQIIRLKWTSKTACEMQPKLSHIDVFGVPYTPLMRSYRRLMINVQHWSA</sequence>
<organism evidence="1">
    <name type="scientific">Anguilla anguilla</name>
    <name type="common">European freshwater eel</name>
    <name type="synonym">Muraena anguilla</name>
    <dbReference type="NCBI Taxonomy" id="7936"/>
    <lineage>
        <taxon>Eukaryota</taxon>
        <taxon>Metazoa</taxon>
        <taxon>Chordata</taxon>
        <taxon>Craniata</taxon>
        <taxon>Vertebrata</taxon>
        <taxon>Euteleostomi</taxon>
        <taxon>Actinopterygii</taxon>
        <taxon>Neopterygii</taxon>
        <taxon>Teleostei</taxon>
        <taxon>Anguilliformes</taxon>
        <taxon>Anguillidae</taxon>
        <taxon>Anguilla</taxon>
    </lineage>
</organism>
<name>A0A0E9QB56_ANGAN</name>
<dbReference type="AlphaFoldDB" id="A0A0E9QB56"/>
<proteinExistence type="predicted"/>
<evidence type="ECO:0000313" key="1">
    <source>
        <dbReference type="EMBL" id="JAH14121.1"/>
    </source>
</evidence>
<accession>A0A0E9QB56</accession>
<reference evidence="1" key="2">
    <citation type="journal article" date="2015" name="Fish Shellfish Immunol.">
        <title>Early steps in the European eel (Anguilla anguilla)-Vibrio vulnificus interaction in the gills: Role of the RtxA13 toxin.</title>
        <authorList>
            <person name="Callol A."/>
            <person name="Pajuelo D."/>
            <person name="Ebbesson L."/>
            <person name="Teles M."/>
            <person name="MacKenzie S."/>
            <person name="Amaro C."/>
        </authorList>
    </citation>
    <scope>NUCLEOTIDE SEQUENCE</scope>
</reference>
<dbReference type="EMBL" id="GBXM01094456">
    <property type="protein sequence ID" value="JAH14121.1"/>
    <property type="molecule type" value="Transcribed_RNA"/>
</dbReference>
<protein>
    <submittedName>
        <fullName evidence="1">Uncharacterized protein</fullName>
    </submittedName>
</protein>
<reference evidence="1" key="1">
    <citation type="submission" date="2014-11" db="EMBL/GenBank/DDBJ databases">
        <authorList>
            <person name="Amaro Gonzalez C."/>
        </authorList>
    </citation>
    <scope>NUCLEOTIDE SEQUENCE</scope>
</reference>